<sequence length="138" mass="15253">MTHPDTDAYLDELRTALELRDASDHQTADIIRQTRSHLIDTGEDPYEAFGDPRDYAKQYAPHSTPVRFWALIIGSVILATTGGWLLTNGIINLVGGNTVLWGLPPVVGIIVGSLLIVTWMAALVTVGVRHARQRRIRN</sequence>
<dbReference type="RefSeq" id="WP_091247218.1">
    <property type="nucleotide sequence ID" value="NZ_FMCU01000008.1"/>
</dbReference>
<gene>
    <name evidence="2" type="ORF">GA0070216_108159</name>
</gene>
<dbReference type="AlphaFoldDB" id="A0A1C4Z4U0"/>
<dbReference type="EMBL" id="FMCU01000008">
    <property type="protein sequence ID" value="SCF28062.1"/>
    <property type="molecule type" value="Genomic_DNA"/>
</dbReference>
<protein>
    <submittedName>
        <fullName evidence="2">Uncharacterized protein</fullName>
    </submittedName>
</protein>
<name>A0A1C4Z4U0_9ACTN</name>
<keyword evidence="1" id="KW-0812">Transmembrane</keyword>
<evidence type="ECO:0000313" key="3">
    <source>
        <dbReference type="Proteomes" id="UP000198797"/>
    </source>
</evidence>
<evidence type="ECO:0000313" key="2">
    <source>
        <dbReference type="EMBL" id="SCF28062.1"/>
    </source>
</evidence>
<organism evidence="2 3">
    <name type="scientific">Micromonospora matsumotoense</name>
    <dbReference type="NCBI Taxonomy" id="121616"/>
    <lineage>
        <taxon>Bacteria</taxon>
        <taxon>Bacillati</taxon>
        <taxon>Actinomycetota</taxon>
        <taxon>Actinomycetes</taxon>
        <taxon>Micromonosporales</taxon>
        <taxon>Micromonosporaceae</taxon>
        <taxon>Micromonospora</taxon>
    </lineage>
</organism>
<dbReference type="OrthoDB" id="3294709at2"/>
<evidence type="ECO:0000256" key="1">
    <source>
        <dbReference type="SAM" id="Phobius"/>
    </source>
</evidence>
<feature type="transmembrane region" description="Helical" evidence="1">
    <location>
        <begin position="66"/>
        <end position="86"/>
    </location>
</feature>
<dbReference type="STRING" id="121616.GA0070216_108159"/>
<dbReference type="Proteomes" id="UP000198797">
    <property type="component" value="Unassembled WGS sequence"/>
</dbReference>
<keyword evidence="3" id="KW-1185">Reference proteome</keyword>
<proteinExistence type="predicted"/>
<feature type="transmembrane region" description="Helical" evidence="1">
    <location>
        <begin position="106"/>
        <end position="128"/>
    </location>
</feature>
<keyword evidence="1" id="KW-1133">Transmembrane helix</keyword>
<reference evidence="3" key="1">
    <citation type="submission" date="2016-06" db="EMBL/GenBank/DDBJ databases">
        <authorList>
            <person name="Varghese N."/>
            <person name="Submissions Spin"/>
        </authorList>
    </citation>
    <scope>NUCLEOTIDE SEQUENCE [LARGE SCALE GENOMIC DNA]</scope>
    <source>
        <strain evidence="3">DSM 44100</strain>
    </source>
</reference>
<accession>A0A1C4Z4U0</accession>
<keyword evidence="1" id="KW-0472">Membrane</keyword>